<dbReference type="PANTHER" id="PTHR33116:SF80">
    <property type="entry name" value="REVERSE TRANSCRIPTASE ZINC-BINDING DOMAIN-CONTAINING PROTEIN"/>
    <property type="match status" value="1"/>
</dbReference>
<sequence length="842" mass="97370">MAPLLPKIISPAQSGFVQGRLISDNILLAQELAHCLGKNGCMNNTIFKLDMEKAYDRVNWNFLYLMLSKVGFPTVWIDMIKKLIENCWFSILLNSEGVGFFKSTRGLRQGDPLSPTLFVIAAECLSRGLDFLYQQQPRLRFLSKSNLPISHLAFADDIVIFSKGTRRELKTLMDFLKLYEQMSGQRINREKSSFTVDKKTPALRVRCIQNVTGFRLKLLPITYLGAPIFKGNKKGILFDDLIQNIRNNITGWEKALLSHGGRLQLIKSVLSAMPTYLLQVLKPPKYVVERIERIFNKFFWGNFGDQRKLIWSSWDSICYPTEEGGFGVRRIQDVVQSFQLKLWWRFRNQNSLWAHFLLDKYCRGNHPVTAKPSYITSSNWKRMCRSRKEAENQLFWSIGKGELSFWFDNWIGDKPLYEILPEHTWNSSPVNAYWENNSWNNSKLREILPANVVNQICQIPFEADTIDAPIWKLSSNGNFNMKATWNSLRQTRTVQQLIMELWSPLVTPTMSIFIWRLINNKIPVDEKLQEKGIQLASKCTCCDHTESLQHLFIEGPGISRVWEYFARKFNMNLPRTDNIVLLLNYWRISALGKNHIRMIIPMLILWFSWLERNDVKHRNKKFNPERITWKVHQHIITISKTKIAKSLNWKGDRHFARSIGLEIGSSYKPKLKIVEWTKPEPGWIKINTDGASKGNPGVAGAGGIARNEVGAVIFAFYETLGEANNNFARFLVCLKHFKICQTEGFPRVWIEVDANCIIHLIQKSATAHWSLKHMLTHIHLALKRVEFKLTHIYREGNKAADFLANIACSTNSSQLLRGENIQGQLRGIIECDRQGIPYIRTK</sequence>
<dbReference type="AlphaFoldDB" id="A0AAW2IP21"/>
<reference evidence="2" key="2">
    <citation type="journal article" date="2024" name="Plant">
        <title>Genomic evolution and insights into agronomic trait innovations of Sesamum species.</title>
        <authorList>
            <person name="Miao H."/>
            <person name="Wang L."/>
            <person name="Qu L."/>
            <person name="Liu H."/>
            <person name="Sun Y."/>
            <person name="Le M."/>
            <person name="Wang Q."/>
            <person name="Wei S."/>
            <person name="Zheng Y."/>
            <person name="Lin W."/>
            <person name="Duan Y."/>
            <person name="Cao H."/>
            <person name="Xiong S."/>
            <person name="Wang X."/>
            <person name="Wei L."/>
            <person name="Li C."/>
            <person name="Ma Q."/>
            <person name="Ju M."/>
            <person name="Zhao R."/>
            <person name="Li G."/>
            <person name="Mu C."/>
            <person name="Tian Q."/>
            <person name="Mei H."/>
            <person name="Zhang T."/>
            <person name="Gao T."/>
            <person name="Zhang H."/>
        </authorList>
    </citation>
    <scope>NUCLEOTIDE SEQUENCE</scope>
    <source>
        <strain evidence="2">G02</strain>
    </source>
</reference>
<dbReference type="InterPro" id="IPR012337">
    <property type="entry name" value="RNaseH-like_sf"/>
</dbReference>
<reference evidence="2" key="1">
    <citation type="submission" date="2020-06" db="EMBL/GenBank/DDBJ databases">
        <authorList>
            <person name="Li T."/>
            <person name="Hu X."/>
            <person name="Zhang T."/>
            <person name="Song X."/>
            <person name="Zhang H."/>
            <person name="Dai N."/>
            <person name="Sheng W."/>
            <person name="Hou X."/>
            <person name="Wei L."/>
        </authorList>
    </citation>
    <scope>NUCLEOTIDE SEQUENCE</scope>
    <source>
        <strain evidence="2">G02</strain>
        <tissue evidence="2">Leaf</tissue>
    </source>
</reference>
<dbReference type="PROSITE" id="PS50878">
    <property type="entry name" value="RT_POL"/>
    <property type="match status" value="1"/>
</dbReference>
<dbReference type="InterPro" id="IPR026960">
    <property type="entry name" value="RVT-Znf"/>
</dbReference>
<dbReference type="GO" id="GO:0004523">
    <property type="term" value="F:RNA-DNA hybrid ribonuclease activity"/>
    <property type="evidence" value="ECO:0007669"/>
    <property type="project" value="InterPro"/>
</dbReference>
<proteinExistence type="predicted"/>
<dbReference type="SUPFAM" id="SSF53098">
    <property type="entry name" value="Ribonuclease H-like"/>
    <property type="match status" value="1"/>
</dbReference>
<comment type="caution">
    <text evidence="2">The sequence shown here is derived from an EMBL/GenBank/DDBJ whole genome shotgun (WGS) entry which is preliminary data.</text>
</comment>
<dbReference type="InterPro" id="IPR002156">
    <property type="entry name" value="RNaseH_domain"/>
</dbReference>
<dbReference type="Pfam" id="PF00078">
    <property type="entry name" value="RVT_1"/>
    <property type="match status" value="1"/>
</dbReference>
<dbReference type="InterPro" id="IPR044730">
    <property type="entry name" value="RNase_H-like_dom_plant"/>
</dbReference>
<dbReference type="SUPFAM" id="SSF56672">
    <property type="entry name" value="DNA/RNA polymerases"/>
    <property type="match status" value="1"/>
</dbReference>
<evidence type="ECO:0000313" key="2">
    <source>
        <dbReference type="EMBL" id="KAL0283418.1"/>
    </source>
</evidence>
<gene>
    <name evidence="2" type="ORF">Sradi_7230200</name>
</gene>
<dbReference type="PANTHER" id="PTHR33116">
    <property type="entry name" value="REVERSE TRANSCRIPTASE ZINC-BINDING DOMAIN-CONTAINING PROTEIN-RELATED-RELATED"/>
    <property type="match status" value="1"/>
</dbReference>
<evidence type="ECO:0000259" key="1">
    <source>
        <dbReference type="PROSITE" id="PS50878"/>
    </source>
</evidence>
<protein>
    <submittedName>
        <fullName evidence="2">Ribonuclease H protein</fullName>
    </submittedName>
</protein>
<dbReference type="CDD" id="cd06222">
    <property type="entry name" value="RNase_H_like"/>
    <property type="match status" value="1"/>
</dbReference>
<organism evidence="2">
    <name type="scientific">Sesamum radiatum</name>
    <name type="common">Black benniseed</name>
    <dbReference type="NCBI Taxonomy" id="300843"/>
    <lineage>
        <taxon>Eukaryota</taxon>
        <taxon>Viridiplantae</taxon>
        <taxon>Streptophyta</taxon>
        <taxon>Embryophyta</taxon>
        <taxon>Tracheophyta</taxon>
        <taxon>Spermatophyta</taxon>
        <taxon>Magnoliopsida</taxon>
        <taxon>eudicotyledons</taxon>
        <taxon>Gunneridae</taxon>
        <taxon>Pentapetalae</taxon>
        <taxon>asterids</taxon>
        <taxon>lamiids</taxon>
        <taxon>Lamiales</taxon>
        <taxon>Pedaliaceae</taxon>
        <taxon>Sesamum</taxon>
    </lineage>
</organism>
<dbReference type="InterPro" id="IPR043502">
    <property type="entry name" value="DNA/RNA_pol_sf"/>
</dbReference>
<dbReference type="CDD" id="cd01650">
    <property type="entry name" value="RT_nLTR_like"/>
    <property type="match status" value="1"/>
</dbReference>
<dbReference type="GO" id="GO:0003676">
    <property type="term" value="F:nucleic acid binding"/>
    <property type="evidence" value="ECO:0007669"/>
    <property type="project" value="InterPro"/>
</dbReference>
<name>A0AAW2IP21_SESRA</name>
<dbReference type="Pfam" id="PF13456">
    <property type="entry name" value="RVT_3"/>
    <property type="match status" value="1"/>
</dbReference>
<accession>A0AAW2IP21</accession>
<dbReference type="InterPro" id="IPR036397">
    <property type="entry name" value="RNaseH_sf"/>
</dbReference>
<dbReference type="Pfam" id="PF13966">
    <property type="entry name" value="zf-RVT"/>
    <property type="match status" value="1"/>
</dbReference>
<dbReference type="EMBL" id="JACGWJ010001286">
    <property type="protein sequence ID" value="KAL0283418.1"/>
    <property type="molecule type" value="Genomic_DNA"/>
</dbReference>
<dbReference type="InterPro" id="IPR000477">
    <property type="entry name" value="RT_dom"/>
</dbReference>
<dbReference type="Gene3D" id="3.30.420.10">
    <property type="entry name" value="Ribonuclease H-like superfamily/Ribonuclease H"/>
    <property type="match status" value="1"/>
</dbReference>
<feature type="domain" description="Reverse transcriptase" evidence="1">
    <location>
        <begin position="1"/>
        <end position="228"/>
    </location>
</feature>